<evidence type="ECO:0000256" key="7">
    <source>
        <dbReference type="SAM" id="MobiDB-lite"/>
    </source>
</evidence>
<sequence>MTAPDPRDSDPRDREALTGVAAGRRRRRERRGEQPMVPKAEFTSYYGRPVIKPPVWKPLDIAGYLFLGGLAGASSALAAGAGLTGRPTLARNAQVAAVGAIGLSVVALVHDLGRPARFVNMLRVAKPSSPMSVGSWLLSVYGPLAGGAAVSTVTGRLPRLGLLAGLGAAVTGPAVAGYTAVLFADTAVPAWHDGHRELPFLFVGSAAVAAGGLGLATAPLRETWPARFLACAGAVTELTASRLMNRRLGMVAEPYRTGRGGRLMRIAETLTVAGIATAVLGHRSRALSALAGTALLTASAATRFGVFEAGMDSARDPKYTSLPQRERLRAGEGSRAVTG</sequence>
<dbReference type="AlphaFoldDB" id="A0A1H5VI04"/>
<keyword evidence="4 8" id="KW-0812">Transmembrane</keyword>
<organism evidence="9 10">
    <name type="scientific">Thermomonospora echinospora</name>
    <dbReference type="NCBI Taxonomy" id="1992"/>
    <lineage>
        <taxon>Bacteria</taxon>
        <taxon>Bacillati</taxon>
        <taxon>Actinomycetota</taxon>
        <taxon>Actinomycetes</taxon>
        <taxon>Streptosporangiales</taxon>
        <taxon>Thermomonosporaceae</taxon>
        <taxon>Thermomonospora</taxon>
    </lineage>
</organism>
<feature type="transmembrane region" description="Helical" evidence="8">
    <location>
        <begin position="133"/>
        <end position="153"/>
    </location>
</feature>
<feature type="transmembrane region" description="Helical" evidence="8">
    <location>
        <begin position="200"/>
        <end position="220"/>
    </location>
</feature>
<comment type="subcellular location">
    <subcellularLocation>
        <location evidence="1">Cell membrane</location>
        <topology evidence="1">Multi-pass membrane protein</topology>
    </subcellularLocation>
</comment>
<dbReference type="InterPro" id="IPR005614">
    <property type="entry name" value="NrfD-like"/>
</dbReference>
<keyword evidence="6 8" id="KW-0472">Membrane</keyword>
<dbReference type="OrthoDB" id="112837at2"/>
<comment type="similarity">
    <text evidence="2">Belongs to the NrfD family.</text>
</comment>
<keyword evidence="10" id="KW-1185">Reference proteome</keyword>
<reference evidence="10" key="1">
    <citation type="submission" date="2016-10" db="EMBL/GenBank/DDBJ databases">
        <authorList>
            <person name="Varghese N."/>
            <person name="Submissions S."/>
        </authorList>
    </citation>
    <scope>NUCLEOTIDE SEQUENCE [LARGE SCALE GENOMIC DNA]</scope>
    <source>
        <strain evidence="10">DSM 43163</strain>
    </source>
</reference>
<evidence type="ECO:0000256" key="6">
    <source>
        <dbReference type="ARBA" id="ARBA00023136"/>
    </source>
</evidence>
<protein>
    <submittedName>
        <fullName evidence="9">Polysulphide reductase, NrfD</fullName>
    </submittedName>
</protein>
<evidence type="ECO:0000256" key="5">
    <source>
        <dbReference type="ARBA" id="ARBA00022989"/>
    </source>
</evidence>
<dbReference type="Gene3D" id="1.20.1630.10">
    <property type="entry name" value="Formate dehydrogenase/DMSO reductase domain"/>
    <property type="match status" value="1"/>
</dbReference>
<feature type="region of interest" description="Disordered" evidence="7">
    <location>
        <begin position="1"/>
        <end position="36"/>
    </location>
</feature>
<evidence type="ECO:0000313" key="9">
    <source>
        <dbReference type="EMBL" id="SEF86864.1"/>
    </source>
</evidence>
<proteinExistence type="inferred from homology"/>
<evidence type="ECO:0000256" key="3">
    <source>
        <dbReference type="ARBA" id="ARBA00022475"/>
    </source>
</evidence>
<evidence type="ECO:0000313" key="10">
    <source>
        <dbReference type="Proteomes" id="UP000236723"/>
    </source>
</evidence>
<dbReference type="GO" id="GO:0005886">
    <property type="term" value="C:plasma membrane"/>
    <property type="evidence" value="ECO:0007669"/>
    <property type="project" value="UniProtKB-SubCell"/>
</dbReference>
<feature type="compositionally biased region" description="Basic and acidic residues" evidence="7">
    <location>
        <begin position="315"/>
        <end position="332"/>
    </location>
</feature>
<feature type="compositionally biased region" description="Basic and acidic residues" evidence="7">
    <location>
        <begin position="1"/>
        <end position="16"/>
    </location>
</feature>
<keyword evidence="5 8" id="KW-1133">Transmembrane helix</keyword>
<feature type="region of interest" description="Disordered" evidence="7">
    <location>
        <begin position="315"/>
        <end position="339"/>
    </location>
</feature>
<dbReference type="PANTHER" id="PTHR34856:SF2">
    <property type="entry name" value="PROTEIN NRFD"/>
    <property type="match status" value="1"/>
</dbReference>
<evidence type="ECO:0000256" key="4">
    <source>
        <dbReference type="ARBA" id="ARBA00022692"/>
    </source>
</evidence>
<evidence type="ECO:0000256" key="1">
    <source>
        <dbReference type="ARBA" id="ARBA00004651"/>
    </source>
</evidence>
<dbReference type="Pfam" id="PF03916">
    <property type="entry name" value="NrfD"/>
    <property type="match status" value="1"/>
</dbReference>
<feature type="transmembrane region" description="Helical" evidence="8">
    <location>
        <begin position="160"/>
        <end position="180"/>
    </location>
</feature>
<accession>A0A1H5VI04</accession>
<feature type="transmembrane region" description="Helical" evidence="8">
    <location>
        <begin position="95"/>
        <end position="113"/>
    </location>
</feature>
<dbReference type="EMBL" id="FNVO01000002">
    <property type="protein sequence ID" value="SEF86864.1"/>
    <property type="molecule type" value="Genomic_DNA"/>
</dbReference>
<evidence type="ECO:0000256" key="2">
    <source>
        <dbReference type="ARBA" id="ARBA00008929"/>
    </source>
</evidence>
<dbReference type="InterPro" id="IPR052049">
    <property type="entry name" value="Electron_transfer_protein"/>
</dbReference>
<name>A0A1H5VI04_9ACTN</name>
<evidence type="ECO:0000256" key="8">
    <source>
        <dbReference type="SAM" id="Phobius"/>
    </source>
</evidence>
<feature type="transmembrane region" description="Helical" evidence="8">
    <location>
        <begin position="61"/>
        <end position="83"/>
    </location>
</feature>
<dbReference type="Proteomes" id="UP000236723">
    <property type="component" value="Unassembled WGS sequence"/>
</dbReference>
<keyword evidence="3" id="KW-1003">Cell membrane</keyword>
<dbReference type="RefSeq" id="WP_103936595.1">
    <property type="nucleotide sequence ID" value="NZ_FNVO01000002.1"/>
</dbReference>
<gene>
    <name evidence="9" type="ORF">SAMN04489712_102330</name>
</gene>
<dbReference type="PANTHER" id="PTHR34856">
    <property type="entry name" value="PROTEIN NRFD"/>
    <property type="match status" value="1"/>
</dbReference>